<evidence type="ECO:0000256" key="2">
    <source>
        <dbReference type="ARBA" id="ARBA00022857"/>
    </source>
</evidence>
<dbReference type="Pfam" id="PF03807">
    <property type="entry name" value="F420_oxidored"/>
    <property type="match status" value="1"/>
</dbReference>
<dbReference type="KEGG" id="hbs:IPV69_22320"/>
<accession>A0A7M2WUI1</accession>
<evidence type="ECO:0000256" key="7">
    <source>
        <dbReference type="RuleBase" id="RU003903"/>
    </source>
</evidence>
<organism evidence="10 11">
    <name type="scientific">Humisphaera borealis</name>
    <dbReference type="NCBI Taxonomy" id="2807512"/>
    <lineage>
        <taxon>Bacteria</taxon>
        <taxon>Pseudomonadati</taxon>
        <taxon>Planctomycetota</taxon>
        <taxon>Phycisphaerae</taxon>
        <taxon>Tepidisphaerales</taxon>
        <taxon>Tepidisphaeraceae</taxon>
        <taxon>Humisphaera</taxon>
    </lineage>
</organism>
<dbReference type="Gene3D" id="3.40.50.720">
    <property type="entry name" value="NAD(P)-binding Rossmann-like Domain"/>
    <property type="match status" value="1"/>
</dbReference>
<dbReference type="InterPro" id="IPR000304">
    <property type="entry name" value="Pyrroline-COOH_reductase"/>
</dbReference>
<reference evidence="10 11" key="1">
    <citation type="submission" date="2020-10" db="EMBL/GenBank/DDBJ databases">
        <title>Wide distribution of Phycisphaera-like planctomycetes from WD2101 soil group in peatlands and genome analysis of the first cultivated representative.</title>
        <authorList>
            <person name="Dedysh S.N."/>
            <person name="Beletsky A.V."/>
            <person name="Ivanova A."/>
            <person name="Kulichevskaya I.S."/>
            <person name="Suzina N.E."/>
            <person name="Philippov D.A."/>
            <person name="Rakitin A.L."/>
            <person name="Mardanov A.V."/>
            <person name="Ravin N.V."/>
        </authorList>
    </citation>
    <scope>NUCLEOTIDE SEQUENCE [LARGE SCALE GENOMIC DNA]</scope>
    <source>
        <strain evidence="10 11">M1803</strain>
    </source>
</reference>
<dbReference type="PROSITE" id="PS00521">
    <property type="entry name" value="P5CR"/>
    <property type="match status" value="1"/>
</dbReference>
<comment type="pathway">
    <text evidence="4 7">Amino-acid biosynthesis; L-proline biosynthesis; L-proline from L-glutamate 5-semialdehyde: step 1/1.</text>
</comment>
<dbReference type="Gene3D" id="1.10.3730.10">
    <property type="entry name" value="ProC C-terminal domain-like"/>
    <property type="match status" value="1"/>
</dbReference>
<dbReference type="GO" id="GO:0005737">
    <property type="term" value="C:cytoplasm"/>
    <property type="evidence" value="ECO:0007669"/>
    <property type="project" value="UniProtKB-SubCell"/>
</dbReference>
<dbReference type="InterPro" id="IPR008927">
    <property type="entry name" value="6-PGluconate_DH-like_C_sf"/>
</dbReference>
<evidence type="ECO:0000313" key="11">
    <source>
        <dbReference type="Proteomes" id="UP000593765"/>
    </source>
</evidence>
<feature type="binding site" evidence="6">
    <location>
        <begin position="70"/>
        <end position="73"/>
    </location>
    <ligand>
        <name>NADP(+)</name>
        <dbReference type="ChEBI" id="CHEBI:58349"/>
    </ligand>
</feature>
<evidence type="ECO:0000256" key="6">
    <source>
        <dbReference type="PIRSR" id="PIRSR000193-1"/>
    </source>
</evidence>
<dbReference type="EMBL" id="CP063458">
    <property type="protein sequence ID" value="QOV88934.1"/>
    <property type="molecule type" value="Genomic_DNA"/>
</dbReference>
<comment type="catalytic activity">
    <reaction evidence="4 7">
        <text>L-proline + NADP(+) = (S)-1-pyrroline-5-carboxylate + NADPH + 2 H(+)</text>
        <dbReference type="Rhea" id="RHEA:14109"/>
        <dbReference type="ChEBI" id="CHEBI:15378"/>
        <dbReference type="ChEBI" id="CHEBI:17388"/>
        <dbReference type="ChEBI" id="CHEBI:57783"/>
        <dbReference type="ChEBI" id="CHEBI:58349"/>
        <dbReference type="ChEBI" id="CHEBI:60039"/>
        <dbReference type="EC" id="1.5.1.2"/>
    </reaction>
</comment>
<dbReference type="AlphaFoldDB" id="A0A7M2WUI1"/>
<dbReference type="GO" id="GO:0004735">
    <property type="term" value="F:pyrroline-5-carboxylate reductase activity"/>
    <property type="evidence" value="ECO:0007669"/>
    <property type="project" value="UniProtKB-UniRule"/>
</dbReference>
<evidence type="ECO:0000259" key="8">
    <source>
        <dbReference type="Pfam" id="PF03807"/>
    </source>
</evidence>
<dbReference type="Pfam" id="PF14748">
    <property type="entry name" value="P5CR_dimer"/>
    <property type="match status" value="1"/>
</dbReference>
<dbReference type="Proteomes" id="UP000593765">
    <property type="component" value="Chromosome"/>
</dbReference>
<dbReference type="InterPro" id="IPR029036">
    <property type="entry name" value="P5CR_dimer"/>
</dbReference>
<comment type="similarity">
    <text evidence="1 4 7">Belongs to the pyrroline-5-carboxylate reductase family.</text>
</comment>
<dbReference type="HAMAP" id="MF_01925">
    <property type="entry name" value="P5C_reductase"/>
    <property type="match status" value="1"/>
</dbReference>
<dbReference type="SUPFAM" id="SSF51735">
    <property type="entry name" value="NAD(P)-binding Rossmann-fold domains"/>
    <property type="match status" value="1"/>
</dbReference>
<evidence type="ECO:0000256" key="5">
    <source>
        <dbReference type="NCBIfam" id="TIGR00112"/>
    </source>
</evidence>
<dbReference type="EC" id="1.5.1.2" evidence="4 5"/>
<feature type="domain" description="Pyrroline-5-carboxylate reductase catalytic N-terminal" evidence="8">
    <location>
        <begin position="5"/>
        <end position="99"/>
    </location>
</feature>
<evidence type="ECO:0000259" key="9">
    <source>
        <dbReference type="Pfam" id="PF14748"/>
    </source>
</evidence>
<comment type="function">
    <text evidence="4">Catalyzes the reduction of 1-pyrroline-5-carboxylate (PCA) to L-proline.</text>
</comment>
<comment type="subcellular location">
    <subcellularLocation>
        <location evidence="4">Cytoplasm</location>
    </subcellularLocation>
</comment>
<dbReference type="NCBIfam" id="TIGR00112">
    <property type="entry name" value="proC"/>
    <property type="match status" value="1"/>
</dbReference>
<dbReference type="InterPro" id="IPR028939">
    <property type="entry name" value="P5C_Rdtase_cat_N"/>
</dbReference>
<feature type="binding site" evidence="6">
    <location>
        <begin position="8"/>
        <end position="13"/>
    </location>
    <ligand>
        <name>NADP(+)</name>
        <dbReference type="ChEBI" id="CHEBI:58349"/>
    </ligand>
</feature>
<dbReference type="InterPro" id="IPR036291">
    <property type="entry name" value="NAD(P)-bd_dom_sf"/>
</dbReference>
<keyword evidence="4 7" id="KW-0028">Amino-acid biosynthesis</keyword>
<protein>
    <recommendedName>
        <fullName evidence="4 5">Pyrroline-5-carboxylate reductase</fullName>
        <shortName evidence="4">P5C reductase</shortName>
        <shortName evidence="4">P5CR</shortName>
        <ecNumber evidence="4 5">1.5.1.2</ecNumber>
    </recommendedName>
    <alternativeName>
        <fullName evidence="4">PCA reductase</fullName>
    </alternativeName>
</protein>
<feature type="binding site" evidence="6">
    <location>
        <position position="57"/>
    </location>
    <ligand>
        <name>NADPH</name>
        <dbReference type="ChEBI" id="CHEBI:57783"/>
    </ligand>
</feature>
<name>A0A7M2WUI1_9BACT</name>
<sequence>MPNELAIIGAGNMAEAIVRGILRGGVLAADQLVAADISPERRAVFADKVGVRAVESNVEAVAGARRVLLAVKPQMMKAALEQIAPGLPHDALLVSIAAGISSGFIERSLGRGIHWRVIRTMPNTPMLMGHGMVGLARGQYATADDVADARRLFEAAAEVIELDEDKLHAVTAISGSGPAYFFFLVEQMIKAGVELGLSREQAYRLATRTAYGAAAMMTPDTDSPEELRRKVTSPNGTTHAAITHMEQAGLPAIVVEALKAADRRSRNWGCEAVPGSCSGRLAVFLDSRL</sequence>
<keyword evidence="4" id="KW-0963">Cytoplasm</keyword>
<evidence type="ECO:0000256" key="1">
    <source>
        <dbReference type="ARBA" id="ARBA00005525"/>
    </source>
</evidence>
<evidence type="ECO:0000313" key="10">
    <source>
        <dbReference type="EMBL" id="QOV88934.1"/>
    </source>
</evidence>
<dbReference type="PANTHER" id="PTHR11645:SF0">
    <property type="entry name" value="PYRROLINE-5-CARBOXYLATE REDUCTASE 3"/>
    <property type="match status" value="1"/>
</dbReference>
<comment type="catalytic activity">
    <reaction evidence="4">
        <text>L-proline + NAD(+) = (S)-1-pyrroline-5-carboxylate + NADH + 2 H(+)</text>
        <dbReference type="Rhea" id="RHEA:14105"/>
        <dbReference type="ChEBI" id="CHEBI:15378"/>
        <dbReference type="ChEBI" id="CHEBI:17388"/>
        <dbReference type="ChEBI" id="CHEBI:57540"/>
        <dbReference type="ChEBI" id="CHEBI:57945"/>
        <dbReference type="ChEBI" id="CHEBI:60039"/>
        <dbReference type="EC" id="1.5.1.2"/>
    </reaction>
</comment>
<evidence type="ECO:0000256" key="3">
    <source>
        <dbReference type="ARBA" id="ARBA00023002"/>
    </source>
</evidence>
<keyword evidence="11" id="KW-1185">Reference proteome</keyword>
<proteinExistence type="inferred from homology"/>
<dbReference type="UniPathway" id="UPA00098">
    <property type="reaction ID" value="UER00361"/>
</dbReference>
<keyword evidence="2 4" id="KW-0521">NADP</keyword>
<evidence type="ECO:0000256" key="4">
    <source>
        <dbReference type="HAMAP-Rule" id="MF_01925"/>
    </source>
</evidence>
<dbReference type="GO" id="GO:0055129">
    <property type="term" value="P:L-proline biosynthetic process"/>
    <property type="evidence" value="ECO:0007669"/>
    <property type="project" value="UniProtKB-UniRule"/>
</dbReference>
<dbReference type="RefSeq" id="WP_206291942.1">
    <property type="nucleotide sequence ID" value="NZ_CP063458.1"/>
</dbReference>
<dbReference type="InterPro" id="IPR053790">
    <property type="entry name" value="P5CR-like_CS"/>
</dbReference>
<keyword evidence="4 7" id="KW-0641">Proline biosynthesis</keyword>
<feature type="domain" description="Pyrroline-5-carboxylate reductase dimerisation" evidence="9">
    <location>
        <begin position="164"/>
        <end position="267"/>
    </location>
</feature>
<keyword evidence="3 4" id="KW-0560">Oxidoreductase</keyword>
<dbReference type="FunFam" id="1.10.3730.10:FF:000001">
    <property type="entry name" value="Pyrroline-5-carboxylate reductase"/>
    <property type="match status" value="1"/>
</dbReference>
<dbReference type="PIRSF" id="PIRSF000193">
    <property type="entry name" value="Pyrrol-5-carb_rd"/>
    <property type="match status" value="1"/>
</dbReference>
<dbReference type="PANTHER" id="PTHR11645">
    <property type="entry name" value="PYRROLINE-5-CARBOXYLATE REDUCTASE"/>
    <property type="match status" value="1"/>
</dbReference>
<gene>
    <name evidence="4" type="primary">proC</name>
    <name evidence="10" type="ORF">IPV69_22320</name>
</gene>
<dbReference type="SUPFAM" id="SSF48179">
    <property type="entry name" value="6-phosphogluconate dehydrogenase C-terminal domain-like"/>
    <property type="match status" value="1"/>
</dbReference>